<evidence type="ECO:0000259" key="1">
    <source>
        <dbReference type="Pfam" id="PF13456"/>
    </source>
</evidence>
<evidence type="ECO:0000313" key="3">
    <source>
        <dbReference type="Proteomes" id="UP000236291"/>
    </source>
</evidence>
<feature type="domain" description="RNase H type-1" evidence="1">
    <location>
        <begin position="170"/>
        <end position="219"/>
    </location>
</feature>
<dbReference type="GO" id="GO:0004523">
    <property type="term" value="F:RNA-DNA hybrid ribonuclease activity"/>
    <property type="evidence" value="ECO:0007669"/>
    <property type="project" value="InterPro"/>
</dbReference>
<feature type="non-terminal residue" evidence="2">
    <location>
        <position position="1"/>
    </location>
</feature>
<dbReference type="STRING" id="57577.A0A2K3LCB8"/>
<dbReference type="GO" id="GO:0003676">
    <property type="term" value="F:nucleic acid binding"/>
    <property type="evidence" value="ECO:0007669"/>
    <property type="project" value="InterPro"/>
</dbReference>
<keyword evidence="2" id="KW-0695">RNA-directed DNA polymerase</keyword>
<dbReference type="EMBL" id="ASHM01030227">
    <property type="protein sequence ID" value="PNX76180.1"/>
    <property type="molecule type" value="Genomic_DNA"/>
</dbReference>
<evidence type="ECO:0000313" key="2">
    <source>
        <dbReference type="EMBL" id="PNX76180.1"/>
    </source>
</evidence>
<accession>A0A2K3LCB8</accession>
<gene>
    <name evidence="2" type="ORF">L195_g032125</name>
</gene>
<dbReference type="GO" id="GO:0003964">
    <property type="term" value="F:RNA-directed DNA polymerase activity"/>
    <property type="evidence" value="ECO:0007669"/>
    <property type="project" value="UniProtKB-KW"/>
</dbReference>
<protein>
    <submittedName>
        <fullName evidence="2">Putative reverse transcriptase</fullName>
    </submittedName>
</protein>
<dbReference type="Proteomes" id="UP000236291">
    <property type="component" value="Unassembled WGS sequence"/>
</dbReference>
<keyword evidence="2" id="KW-0808">Transferase</keyword>
<dbReference type="Pfam" id="PF13456">
    <property type="entry name" value="RVT_3"/>
    <property type="match status" value="1"/>
</dbReference>
<reference evidence="2 3" key="1">
    <citation type="journal article" date="2014" name="Am. J. Bot.">
        <title>Genome assembly and annotation for red clover (Trifolium pratense; Fabaceae).</title>
        <authorList>
            <person name="Istvanek J."/>
            <person name="Jaros M."/>
            <person name="Krenek A."/>
            <person name="Repkova J."/>
        </authorList>
    </citation>
    <scope>NUCLEOTIDE SEQUENCE [LARGE SCALE GENOMIC DNA]</scope>
    <source>
        <strain evidence="3">cv. Tatra</strain>
        <tissue evidence="2">Young leaves</tissue>
    </source>
</reference>
<sequence length="220" mass="24409">EARQVDKNLVWSGDVNTWKICTVSWKQVCTSYTEGGLDLKSLSNINTSLMLHLCWKLLSSKEQWTVMCRARFLKDGVPPMKLQHICFCIALLQLNCGTGCKVISWYSLIFLALNLFESCNNERSTQVQKIALAAIIHTRKDAGSKDCHGFVESSKLPMGVKANTYGSLVDNSTACGIVFRDFNANFIGGYAAKLEFSSVLDAEIMAIIMALKYAMNKGVD</sequence>
<dbReference type="InterPro" id="IPR002156">
    <property type="entry name" value="RNaseH_domain"/>
</dbReference>
<proteinExistence type="predicted"/>
<keyword evidence="2" id="KW-0548">Nucleotidyltransferase</keyword>
<reference evidence="2 3" key="2">
    <citation type="journal article" date="2017" name="Front. Plant Sci.">
        <title>Gene Classification and Mining of Molecular Markers Useful in Red Clover (Trifolium pratense) Breeding.</title>
        <authorList>
            <person name="Istvanek J."/>
            <person name="Dluhosova J."/>
            <person name="Dluhos P."/>
            <person name="Patkova L."/>
            <person name="Nedelnik J."/>
            <person name="Repkova J."/>
        </authorList>
    </citation>
    <scope>NUCLEOTIDE SEQUENCE [LARGE SCALE GENOMIC DNA]</scope>
    <source>
        <strain evidence="3">cv. Tatra</strain>
        <tissue evidence="2">Young leaves</tissue>
    </source>
</reference>
<dbReference type="InterPro" id="IPR044730">
    <property type="entry name" value="RNase_H-like_dom_plant"/>
</dbReference>
<dbReference type="AlphaFoldDB" id="A0A2K3LCB8"/>
<name>A0A2K3LCB8_TRIPR</name>
<comment type="caution">
    <text evidence="2">The sequence shown here is derived from an EMBL/GenBank/DDBJ whole genome shotgun (WGS) entry which is preliminary data.</text>
</comment>
<dbReference type="CDD" id="cd06222">
    <property type="entry name" value="RNase_H_like"/>
    <property type="match status" value="1"/>
</dbReference>
<organism evidence="2 3">
    <name type="scientific">Trifolium pratense</name>
    <name type="common">Red clover</name>
    <dbReference type="NCBI Taxonomy" id="57577"/>
    <lineage>
        <taxon>Eukaryota</taxon>
        <taxon>Viridiplantae</taxon>
        <taxon>Streptophyta</taxon>
        <taxon>Embryophyta</taxon>
        <taxon>Tracheophyta</taxon>
        <taxon>Spermatophyta</taxon>
        <taxon>Magnoliopsida</taxon>
        <taxon>eudicotyledons</taxon>
        <taxon>Gunneridae</taxon>
        <taxon>Pentapetalae</taxon>
        <taxon>rosids</taxon>
        <taxon>fabids</taxon>
        <taxon>Fabales</taxon>
        <taxon>Fabaceae</taxon>
        <taxon>Papilionoideae</taxon>
        <taxon>50 kb inversion clade</taxon>
        <taxon>NPAAA clade</taxon>
        <taxon>Hologalegina</taxon>
        <taxon>IRL clade</taxon>
        <taxon>Trifolieae</taxon>
        <taxon>Trifolium</taxon>
    </lineage>
</organism>